<dbReference type="InterPro" id="IPR020561">
    <property type="entry name" value="PRibGlycinamid_synth_ATP-grasp"/>
</dbReference>
<evidence type="ECO:0000313" key="14">
    <source>
        <dbReference type="Proteomes" id="UP000261284"/>
    </source>
</evidence>
<dbReference type="EC" id="6.3.4.13" evidence="2 10"/>
<keyword evidence="4 11" id="KW-0547">Nucleotide-binding</keyword>
<keyword evidence="6 11" id="KW-0067">ATP-binding</keyword>
<comment type="catalytic activity">
    <reaction evidence="10">
        <text>5-phospho-beta-D-ribosylamine + glycine + ATP = N(1)-(5-phospho-beta-D-ribosyl)glycinamide + ADP + phosphate + H(+)</text>
        <dbReference type="Rhea" id="RHEA:17453"/>
        <dbReference type="ChEBI" id="CHEBI:15378"/>
        <dbReference type="ChEBI" id="CHEBI:30616"/>
        <dbReference type="ChEBI" id="CHEBI:43474"/>
        <dbReference type="ChEBI" id="CHEBI:57305"/>
        <dbReference type="ChEBI" id="CHEBI:58681"/>
        <dbReference type="ChEBI" id="CHEBI:143788"/>
        <dbReference type="ChEBI" id="CHEBI:456216"/>
        <dbReference type="EC" id="6.3.4.13"/>
    </reaction>
</comment>
<evidence type="ECO:0000256" key="6">
    <source>
        <dbReference type="ARBA" id="ARBA00022840"/>
    </source>
</evidence>
<dbReference type="Pfam" id="PF01071">
    <property type="entry name" value="GARS_A"/>
    <property type="match status" value="1"/>
</dbReference>
<dbReference type="SMART" id="SM01209">
    <property type="entry name" value="GARS_A"/>
    <property type="match status" value="1"/>
</dbReference>
<dbReference type="InterPro" id="IPR011054">
    <property type="entry name" value="Rudment_hybrid_motif"/>
</dbReference>
<dbReference type="Pfam" id="PF02843">
    <property type="entry name" value="GARS_C"/>
    <property type="match status" value="1"/>
</dbReference>
<sequence length="428" mass="45402">MNILILGSGGREHAFAWKIARSKHCTQLFIAPGNAGTAHCGTNVNIGVNDFAAQKQFCLDNQVNLVLVGPEEPLVKGVYDFFKNDPALSHIKVFGPSANGAQLEGSKAFSKKFMERHAIPTAAYAEFTAANLEEGKAYLAQQSLPIVLKADGLAAGKGVVISQTHEEAIAAFEEMIVHKQFGDASSKVVVEAFLQGIEVSVFVVTDGDKYKIIGHAKDYKRIGEGDTGLNTGGMGCVSPVPFMDFAFMQKVESRIIAPTIAGLKLENIDYKGFVFFGLMNVQGEPFVIEYNCRMGDPETEVVIPRLQNDLIELLNAAFDGTLDTIDIMAGDSSCCTVVAVSGGYPGDYKKGMAISGLPVKDGEAGETIVFHAGTKASGAAVETNGGRVLAVTSFGSSIPEAVAKSAAALAGISFEGMNFRKDIGYEFA</sequence>
<dbReference type="GO" id="GO:0005524">
    <property type="term" value="F:ATP binding"/>
    <property type="evidence" value="ECO:0007669"/>
    <property type="project" value="UniProtKB-UniRule"/>
</dbReference>
<dbReference type="EMBL" id="QTJU01000001">
    <property type="protein sequence ID" value="RFM29924.1"/>
    <property type="molecule type" value="Genomic_DNA"/>
</dbReference>
<dbReference type="InterPro" id="IPR013815">
    <property type="entry name" value="ATP_grasp_subdomain_1"/>
</dbReference>
<dbReference type="PANTHER" id="PTHR43472">
    <property type="entry name" value="PHOSPHORIBOSYLAMINE--GLYCINE LIGASE"/>
    <property type="match status" value="1"/>
</dbReference>
<dbReference type="SUPFAM" id="SSF51246">
    <property type="entry name" value="Rudiment single hybrid motif"/>
    <property type="match status" value="1"/>
</dbReference>
<evidence type="ECO:0000256" key="7">
    <source>
        <dbReference type="ARBA" id="ARBA00038345"/>
    </source>
</evidence>
<dbReference type="Gene3D" id="3.90.600.10">
    <property type="entry name" value="Phosphoribosylglycinamide synthetase, C-terminal domain"/>
    <property type="match status" value="1"/>
</dbReference>
<dbReference type="InterPro" id="IPR000115">
    <property type="entry name" value="PRibGlycinamide_synth"/>
</dbReference>
<evidence type="ECO:0000313" key="13">
    <source>
        <dbReference type="EMBL" id="RFM29924.1"/>
    </source>
</evidence>
<dbReference type="PROSITE" id="PS50975">
    <property type="entry name" value="ATP_GRASP"/>
    <property type="match status" value="1"/>
</dbReference>
<evidence type="ECO:0000256" key="11">
    <source>
        <dbReference type="PROSITE-ProRule" id="PRU00409"/>
    </source>
</evidence>
<evidence type="ECO:0000256" key="3">
    <source>
        <dbReference type="ARBA" id="ARBA00022598"/>
    </source>
</evidence>
<dbReference type="NCBIfam" id="TIGR00877">
    <property type="entry name" value="purD"/>
    <property type="match status" value="1"/>
</dbReference>
<comment type="pathway">
    <text evidence="1 10">Purine metabolism; IMP biosynthesis via de novo pathway; N(1)-(5-phospho-D-ribosyl)glycinamide from 5-phospho-alpha-D-ribose 1-diphosphate: step 2/2.</text>
</comment>
<feature type="domain" description="ATP-grasp" evidence="12">
    <location>
        <begin position="111"/>
        <end position="319"/>
    </location>
</feature>
<dbReference type="InterPro" id="IPR037123">
    <property type="entry name" value="PRibGlycinamide_synth_C_sf"/>
</dbReference>
<dbReference type="AlphaFoldDB" id="A0A3E1NQ27"/>
<dbReference type="RefSeq" id="WP_116845679.1">
    <property type="nucleotide sequence ID" value="NZ_QTJU01000001.1"/>
</dbReference>
<dbReference type="GO" id="GO:0009113">
    <property type="term" value="P:purine nucleobase biosynthetic process"/>
    <property type="evidence" value="ECO:0007669"/>
    <property type="project" value="InterPro"/>
</dbReference>
<keyword evidence="5 10" id="KW-0658">Purine biosynthesis</keyword>
<dbReference type="PANTHER" id="PTHR43472:SF1">
    <property type="entry name" value="PHOSPHORIBOSYLAMINE--GLYCINE LIGASE, CHLOROPLASTIC"/>
    <property type="match status" value="1"/>
</dbReference>
<evidence type="ECO:0000256" key="1">
    <source>
        <dbReference type="ARBA" id="ARBA00005174"/>
    </source>
</evidence>
<evidence type="ECO:0000256" key="9">
    <source>
        <dbReference type="ARBA" id="ARBA00042864"/>
    </source>
</evidence>
<organism evidence="13 14">
    <name type="scientific">Deminuibacter soli</name>
    <dbReference type="NCBI Taxonomy" id="2291815"/>
    <lineage>
        <taxon>Bacteria</taxon>
        <taxon>Pseudomonadati</taxon>
        <taxon>Bacteroidota</taxon>
        <taxon>Chitinophagia</taxon>
        <taxon>Chitinophagales</taxon>
        <taxon>Chitinophagaceae</taxon>
        <taxon>Deminuibacter</taxon>
    </lineage>
</organism>
<protein>
    <recommendedName>
        <fullName evidence="2 10">Phosphoribosylamine--glycine ligase</fullName>
        <ecNumber evidence="2 10">6.3.4.13</ecNumber>
    </recommendedName>
    <alternativeName>
        <fullName evidence="10">GARS</fullName>
    </alternativeName>
    <alternativeName>
        <fullName evidence="8 10">Glycinamide ribonucleotide synthetase</fullName>
    </alternativeName>
    <alternativeName>
        <fullName evidence="9 10">Phosphoribosylglycinamide synthetase</fullName>
    </alternativeName>
</protein>
<dbReference type="Gene3D" id="3.40.50.20">
    <property type="match status" value="1"/>
</dbReference>
<dbReference type="Proteomes" id="UP000261284">
    <property type="component" value="Unassembled WGS sequence"/>
</dbReference>
<evidence type="ECO:0000256" key="10">
    <source>
        <dbReference type="HAMAP-Rule" id="MF_00138"/>
    </source>
</evidence>
<dbReference type="Gene3D" id="3.30.470.20">
    <property type="entry name" value="ATP-grasp fold, B domain"/>
    <property type="match status" value="1"/>
</dbReference>
<name>A0A3E1NQ27_9BACT</name>
<gene>
    <name evidence="10" type="primary">purD</name>
    <name evidence="13" type="ORF">DXN05_02815</name>
</gene>
<dbReference type="InterPro" id="IPR020560">
    <property type="entry name" value="PRibGlycinamide_synth_C-dom"/>
</dbReference>
<dbReference type="SUPFAM" id="SSF56059">
    <property type="entry name" value="Glutathione synthetase ATP-binding domain-like"/>
    <property type="match status" value="1"/>
</dbReference>
<evidence type="ECO:0000256" key="2">
    <source>
        <dbReference type="ARBA" id="ARBA00013255"/>
    </source>
</evidence>
<dbReference type="UniPathway" id="UPA00074">
    <property type="reaction ID" value="UER00125"/>
</dbReference>
<evidence type="ECO:0000256" key="8">
    <source>
        <dbReference type="ARBA" id="ARBA00042242"/>
    </source>
</evidence>
<proteinExistence type="inferred from homology"/>
<dbReference type="InterPro" id="IPR016185">
    <property type="entry name" value="PreATP-grasp_dom_sf"/>
</dbReference>
<dbReference type="InterPro" id="IPR020562">
    <property type="entry name" value="PRibGlycinamide_synth_N"/>
</dbReference>
<dbReference type="GO" id="GO:0006189">
    <property type="term" value="P:'de novo' IMP biosynthetic process"/>
    <property type="evidence" value="ECO:0007669"/>
    <property type="project" value="UniProtKB-UniRule"/>
</dbReference>
<dbReference type="Pfam" id="PF02844">
    <property type="entry name" value="GARS_N"/>
    <property type="match status" value="1"/>
</dbReference>
<keyword evidence="14" id="KW-1185">Reference proteome</keyword>
<dbReference type="GO" id="GO:0046872">
    <property type="term" value="F:metal ion binding"/>
    <property type="evidence" value="ECO:0007669"/>
    <property type="project" value="InterPro"/>
</dbReference>
<comment type="similarity">
    <text evidence="7 10">Belongs to the GARS family.</text>
</comment>
<comment type="caution">
    <text evidence="13">The sequence shown here is derived from an EMBL/GenBank/DDBJ whole genome shotgun (WGS) entry which is preliminary data.</text>
</comment>
<evidence type="ECO:0000256" key="5">
    <source>
        <dbReference type="ARBA" id="ARBA00022755"/>
    </source>
</evidence>
<dbReference type="InterPro" id="IPR011761">
    <property type="entry name" value="ATP-grasp"/>
</dbReference>
<dbReference type="Gene3D" id="3.30.1490.20">
    <property type="entry name" value="ATP-grasp fold, A domain"/>
    <property type="match status" value="1"/>
</dbReference>
<evidence type="ECO:0000256" key="4">
    <source>
        <dbReference type="ARBA" id="ARBA00022741"/>
    </source>
</evidence>
<evidence type="ECO:0000259" key="12">
    <source>
        <dbReference type="PROSITE" id="PS50975"/>
    </source>
</evidence>
<keyword evidence="3 10" id="KW-0436">Ligase</keyword>
<dbReference type="HAMAP" id="MF_00138">
    <property type="entry name" value="GARS"/>
    <property type="match status" value="1"/>
</dbReference>
<reference evidence="13 14" key="1">
    <citation type="submission" date="2018-08" db="EMBL/GenBank/DDBJ databases">
        <title>Chitinophagaceae sp. K23C18032701, a novel bacterium isolated from forest soil.</title>
        <authorList>
            <person name="Wang C."/>
        </authorList>
    </citation>
    <scope>NUCLEOTIDE SEQUENCE [LARGE SCALE GENOMIC DNA]</scope>
    <source>
        <strain evidence="13 14">K23C18032701</strain>
    </source>
</reference>
<dbReference type="OrthoDB" id="9807240at2"/>
<dbReference type="SUPFAM" id="SSF52440">
    <property type="entry name" value="PreATP-grasp domain"/>
    <property type="match status" value="1"/>
</dbReference>
<dbReference type="SMART" id="SM01210">
    <property type="entry name" value="GARS_C"/>
    <property type="match status" value="1"/>
</dbReference>
<accession>A0A3E1NQ27</accession>
<dbReference type="GO" id="GO:0004637">
    <property type="term" value="F:phosphoribosylamine-glycine ligase activity"/>
    <property type="evidence" value="ECO:0007669"/>
    <property type="project" value="UniProtKB-UniRule"/>
</dbReference>